<keyword evidence="3" id="KW-0496">Mitochondrion</keyword>
<dbReference type="AlphaFoldDB" id="A0A0G4EQL6"/>
<feature type="region of interest" description="Disordered" evidence="5">
    <location>
        <begin position="1"/>
        <end position="163"/>
    </location>
</feature>
<feature type="compositionally biased region" description="Pro residues" evidence="5">
    <location>
        <begin position="27"/>
        <end position="37"/>
    </location>
</feature>
<feature type="domain" description="TLDc" evidence="6">
    <location>
        <begin position="756"/>
        <end position="814"/>
    </location>
</feature>
<evidence type="ECO:0000256" key="5">
    <source>
        <dbReference type="SAM" id="MobiDB-lite"/>
    </source>
</evidence>
<evidence type="ECO:0000313" key="8">
    <source>
        <dbReference type="Proteomes" id="UP000041254"/>
    </source>
</evidence>
<evidence type="ECO:0000256" key="2">
    <source>
        <dbReference type="ARBA" id="ARBA00009540"/>
    </source>
</evidence>
<protein>
    <recommendedName>
        <fullName evidence="4">Oxidation resistance protein 1</fullName>
    </recommendedName>
</protein>
<gene>
    <name evidence="7" type="ORF">Vbra_20668</name>
</gene>
<dbReference type="InterPro" id="IPR006571">
    <property type="entry name" value="TLDc_dom"/>
</dbReference>
<dbReference type="Proteomes" id="UP000041254">
    <property type="component" value="Unassembled WGS sequence"/>
</dbReference>
<dbReference type="OrthoDB" id="26679at2759"/>
<comment type="similarity">
    <text evidence="2">Belongs to the OXR1 family.</text>
</comment>
<reference evidence="7 8" key="1">
    <citation type="submission" date="2014-11" db="EMBL/GenBank/DDBJ databases">
        <authorList>
            <person name="Zhu J."/>
            <person name="Qi W."/>
            <person name="Song R."/>
        </authorList>
    </citation>
    <scope>NUCLEOTIDE SEQUENCE [LARGE SCALE GENOMIC DNA]</scope>
</reference>
<dbReference type="EMBL" id="CDMY01000282">
    <property type="protein sequence ID" value="CEL99528.1"/>
    <property type="molecule type" value="Genomic_DNA"/>
</dbReference>
<feature type="domain" description="TLDc" evidence="6">
    <location>
        <begin position="514"/>
        <end position="668"/>
    </location>
</feature>
<evidence type="ECO:0000259" key="6">
    <source>
        <dbReference type="Pfam" id="PF07534"/>
    </source>
</evidence>
<feature type="compositionally biased region" description="Polar residues" evidence="5">
    <location>
        <begin position="117"/>
        <end position="128"/>
    </location>
</feature>
<evidence type="ECO:0000256" key="1">
    <source>
        <dbReference type="ARBA" id="ARBA00004173"/>
    </source>
</evidence>
<evidence type="ECO:0000256" key="3">
    <source>
        <dbReference type="ARBA" id="ARBA00023128"/>
    </source>
</evidence>
<evidence type="ECO:0000256" key="4">
    <source>
        <dbReference type="ARBA" id="ARBA00040604"/>
    </source>
</evidence>
<proteinExistence type="inferred from homology"/>
<dbReference type="PhylomeDB" id="A0A0G4EQL6"/>
<feature type="compositionally biased region" description="Polar residues" evidence="5">
    <location>
        <begin position="47"/>
        <end position="61"/>
    </location>
</feature>
<comment type="subcellular location">
    <subcellularLocation>
        <location evidence="1">Mitochondrion</location>
    </subcellularLocation>
</comment>
<accession>A0A0G4EQL6</accession>
<dbReference type="GO" id="GO:0005739">
    <property type="term" value="C:mitochondrion"/>
    <property type="evidence" value="ECO:0007669"/>
    <property type="project" value="UniProtKB-SubCell"/>
</dbReference>
<organism evidence="7 8">
    <name type="scientific">Vitrella brassicaformis (strain CCMP3155)</name>
    <dbReference type="NCBI Taxonomy" id="1169540"/>
    <lineage>
        <taxon>Eukaryota</taxon>
        <taxon>Sar</taxon>
        <taxon>Alveolata</taxon>
        <taxon>Colpodellida</taxon>
        <taxon>Vitrellaceae</taxon>
        <taxon>Vitrella</taxon>
    </lineage>
</organism>
<sequence>MAVSYPSPPMPFPMDGSSSFMAGSAAPPRPMHPPHPQLQPMALTLQPAIQPNASSSAAQQPTDDEAALAAYEFIGQDRSESEGPAERKRPMLVDNLSGQATPSAADDDIRAGVGRGSEQSPGRNTMSVVHSDDRRTARGDRQPKIRKRDKSPEFKEAPPSVVLSRYTPGSRLSVKSAIGVTVDDRLSDIQEDGDTFSVLRTEDERSPKMQNDDSSMTGVQKPAHLLVGSSLNASECAALHSLFVPSVFDDCTFTLLYRACCDGGSYDDLVRCVGDASSLVLVIRKDECLFGAYMGARLKLPDISNSRKEYKCDVWHYSLAGDSGTPIKIDIPRDCQRVYVAGREGAVHGGARMGIGGGLWLGHGDQDVGPADDVRTCILSDYVPDGFSGVRDEAGNGSPQEAGNSRLPIPTQSFKPTCLLGHILQRSHRRGRWRCGWRCNAPQFGGSCLSAGIFGSDSNVGRYRCRRCDFDLCDKCYTRRKAVRQTFVADDLEVIRVDGLSLLRPEVIEGSSLNPFQCAAIRRFLGPTRPYGPELLYKASRDGRCFGDLLRCVGDARGLVFVIRKSQYIFGACMDGSIKAPDDPTAVNEYQCDVWQFSLAGHFHIPTKMDTPRDDGHRVEVAGGEGALYCDSFLPSRLRYGRPRPQAKLTIDGRLWLGYRDEDSGPIDDMRSCRHFRSNDVPDGYLDVRDKTYGYAILGGSMEFMADELEVIHVGGVSTISSQRVDTAAVPQLTSAHPVAAAPDECSSLSHADVDQLIEWFAQGRQFSLIYRASRDGCQYGDMLDRVGGVRPIVLVIRKDTYVFGCFIPAGLREPNYPDVVSRYECHVVPFSLAGNFDGPTKIAIKQDGQHVVLAGRETAVDGMAKLWIGVGAGDFMREYRREGLCLGYGGRDSGPIDDMRSCRQPMWRRQLGFDYLSDNEAGFRGLIQDVRLGGSVKFMADELEVLTFTS</sequence>
<name>A0A0G4EQL6_VITBC</name>
<dbReference type="PANTHER" id="PTHR23354">
    <property type="entry name" value="NUCLEOLAR PROTEIN 7/ESTROGEN RECEPTOR COACTIVATOR-RELATED"/>
    <property type="match status" value="1"/>
</dbReference>
<dbReference type="InParanoid" id="A0A0G4EQL6"/>
<feature type="compositionally biased region" description="Basic and acidic residues" evidence="5">
    <location>
        <begin position="75"/>
        <end position="91"/>
    </location>
</feature>
<evidence type="ECO:0000313" key="7">
    <source>
        <dbReference type="EMBL" id="CEL99528.1"/>
    </source>
</evidence>
<keyword evidence="8" id="KW-1185">Reference proteome</keyword>
<dbReference type="PANTHER" id="PTHR23354:SF62">
    <property type="entry name" value="MUSTARD, ISOFORM V"/>
    <property type="match status" value="1"/>
</dbReference>
<feature type="compositionally biased region" description="Basic and acidic residues" evidence="5">
    <location>
        <begin position="130"/>
        <end position="143"/>
    </location>
</feature>
<dbReference type="VEuPathDB" id="CryptoDB:Vbra_20668"/>
<dbReference type="Pfam" id="PF07534">
    <property type="entry name" value="TLD"/>
    <property type="match status" value="2"/>
</dbReference>
<feature type="compositionally biased region" description="Pro residues" evidence="5">
    <location>
        <begin position="1"/>
        <end position="12"/>
    </location>
</feature>